<name>A0A4R0NDM8_9SPHI</name>
<dbReference type="EMBL" id="SJSM01000002">
    <property type="protein sequence ID" value="TCC98490.1"/>
    <property type="molecule type" value="Genomic_DNA"/>
</dbReference>
<dbReference type="AlphaFoldDB" id="A0A4R0NDM8"/>
<keyword evidence="2" id="KW-1185">Reference proteome</keyword>
<gene>
    <name evidence="1" type="ORF">EZ444_04190</name>
</gene>
<organism evidence="1 2">
    <name type="scientific">Pedobacter hiemivivus</name>
    <dbReference type="NCBI Taxonomy" id="2530454"/>
    <lineage>
        <taxon>Bacteria</taxon>
        <taxon>Pseudomonadati</taxon>
        <taxon>Bacteroidota</taxon>
        <taxon>Sphingobacteriia</taxon>
        <taxon>Sphingobacteriales</taxon>
        <taxon>Sphingobacteriaceae</taxon>
        <taxon>Pedobacter</taxon>
    </lineage>
</organism>
<evidence type="ECO:0000313" key="2">
    <source>
        <dbReference type="Proteomes" id="UP000291117"/>
    </source>
</evidence>
<evidence type="ECO:0000313" key="1">
    <source>
        <dbReference type="EMBL" id="TCC98490.1"/>
    </source>
</evidence>
<dbReference type="OrthoDB" id="662862at2"/>
<accession>A0A4R0NDM8</accession>
<dbReference type="RefSeq" id="WP_131607473.1">
    <property type="nucleotide sequence ID" value="NZ_SJSM01000002.1"/>
</dbReference>
<reference evidence="1 2" key="1">
    <citation type="submission" date="2019-02" db="EMBL/GenBank/DDBJ databases">
        <title>Pedobacter sp. RP-3-8 sp. nov., isolated from Arctic soil.</title>
        <authorList>
            <person name="Dahal R.H."/>
        </authorList>
    </citation>
    <scope>NUCLEOTIDE SEQUENCE [LARGE SCALE GENOMIC DNA]</scope>
    <source>
        <strain evidence="1 2">RP-3-8</strain>
    </source>
</reference>
<protein>
    <submittedName>
        <fullName evidence="1">Uncharacterized protein</fullName>
    </submittedName>
</protein>
<sequence>MIISEDSKLPEWLPTTVEDSIFPEQNAKVTRSKYGRVGACLTQGSHFNLPKMDRYSGFIIEPTSLTGFMDQTDIYSVAASINVKNGFQSIFDDYLLKPINRVGFTKYHENFAQLVVSQIEALTNRSFQDAVEKSQCIIDLEEGWDDEEAKPIDEKLFNESTNRIRSYLLEVSRETGNFISSPKINPVVDGSIDFEWSLKNVRLLINVRQTEKRPIAYYFGDLNNKELSIKGNVPLDCNYEHLSKWMKFLARG</sequence>
<proteinExistence type="predicted"/>
<dbReference type="Proteomes" id="UP000291117">
    <property type="component" value="Unassembled WGS sequence"/>
</dbReference>
<comment type="caution">
    <text evidence="1">The sequence shown here is derived from an EMBL/GenBank/DDBJ whole genome shotgun (WGS) entry which is preliminary data.</text>
</comment>